<reference evidence="1 2" key="1">
    <citation type="journal article" date="2024" name="Plant Biotechnol. J.">
        <title>Dendrobium thyrsiflorum genome and its molecular insights into genes involved in important horticultural traits.</title>
        <authorList>
            <person name="Chen B."/>
            <person name="Wang J.Y."/>
            <person name="Zheng P.J."/>
            <person name="Li K.L."/>
            <person name="Liang Y.M."/>
            <person name="Chen X.F."/>
            <person name="Zhang C."/>
            <person name="Zhao X."/>
            <person name="He X."/>
            <person name="Zhang G.Q."/>
            <person name="Liu Z.J."/>
            <person name="Xu Q."/>
        </authorList>
    </citation>
    <scope>NUCLEOTIDE SEQUENCE [LARGE SCALE GENOMIC DNA]</scope>
    <source>
        <strain evidence="1">GZMU011</strain>
    </source>
</reference>
<dbReference type="EMBL" id="JANQDX010000011">
    <property type="protein sequence ID" value="KAL0916063.1"/>
    <property type="molecule type" value="Genomic_DNA"/>
</dbReference>
<proteinExistence type="predicted"/>
<dbReference type="Proteomes" id="UP001552299">
    <property type="component" value="Unassembled WGS sequence"/>
</dbReference>
<keyword evidence="2" id="KW-1185">Reference proteome</keyword>
<evidence type="ECO:0000313" key="1">
    <source>
        <dbReference type="EMBL" id="KAL0916063.1"/>
    </source>
</evidence>
<accession>A0ABD0V169</accession>
<comment type="caution">
    <text evidence="1">The sequence shown here is derived from an EMBL/GenBank/DDBJ whole genome shotgun (WGS) entry which is preliminary data.</text>
</comment>
<protein>
    <submittedName>
        <fullName evidence="1">Uncharacterized protein</fullName>
    </submittedName>
</protein>
<organism evidence="1 2">
    <name type="scientific">Dendrobium thyrsiflorum</name>
    <name type="common">Pinecone-like raceme dendrobium</name>
    <name type="synonym">Orchid</name>
    <dbReference type="NCBI Taxonomy" id="117978"/>
    <lineage>
        <taxon>Eukaryota</taxon>
        <taxon>Viridiplantae</taxon>
        <taxon>Streptophyta</taxon>
        <taxon>Embryophyta</taxon>
        <taxon>Tracheophyta</taxon>
        <taxon>Spermatophyta</taxon>
        <taxon>Magnoliopsida</taxon>
        <taxon>Liliopsida</taxon>
        <taxon>Asparagales</taxon>
        <taxon>Orchidaceae</taxon>
        <taxon>Epidendroideae</taxon>
        <taxon>Malaxideae</taxon>
        <taxon>Dendrobiinae</taxon>
        <taxon>Dendrobium</taxon>
    </lineage>
</organism>
<gene>
    <name evidence="1" type="ORF">M5K25_013546</name>
</gene>
<sequence length="140" mass="16656">MVSRRWKHEDEACRLRQYESMLKIEGHATWLGIVAGFEFNYDLGLYKRLIGYEIWFVLNPMDELTNFFDIHGDRTEDVNFSVMPLFDSTQFSFIHSDTFHYFLANLKIRDNYTRISSYISQKKTQDHSCILESKSLGHIQ</sequence>
<dbReference type="AlphaFoldDB" id="A0ABD0V169"/>
<evidence type="ECO:0000313" key="2">
    <source>
        <dbReference type="Proteomes" id="UP001552299"/>
    </source>
</evidence>
<name>A0ABD0V169_DENTH</name>